<dbReference type="PANTHER" id="PTHR42194:SF1">
    <property type="entry name" value="UPF0276 PROTEIN HI_1600"/>
    <property type="match status" value="1"/>
</dbReference>
<dbReference type="Pfam" id="PF05114">
    <property type="entry name" value="MbnB_TglH_ChrH"/>
    <property type="match status" value="1"/>
</dbReference>
<dbReference type="InterPro" id="IPR007801">
    <property type="entry name" value="MbnB/TglH/ChrH"/>
</dbReference>
<evidence type="ECO:0000313" key="2">
    <source>
        <dbReference type="EMBL" id="MBB5745947.1"/>
    </source>
</evidence>
<keyword evidence="3" id="KW-1185">Reference proteome</keyword>
<dbReference type="PANTHER" id="PTHR42194">
    <property type="entry name" value="UPF0276 PROTEIN HI_1600"/>
    <property type="match status" value="1"/>
</dbReference>
<comment type="caution">
    <text evidence="2">The sequence shown here is derived from an EMBL/GenBank/DDBJ whole genome shotgun (WGS) entry which is preliminary data.</text>
</comment>
<gene>
    <name evidence="2" type="ORF">GGR13_001531</name>
</gene>
<dbReference type="RefSeq" id="WP_183212893.1">
    <property type="nucleotide sequence ID" value="NZ_JACHOR010000002.1"/>
</dbReference>
<organism evidence="2 3">
    <name type="scientific">Brevundimonas variabilis</name>
    <dbReference type="NCBI Taxonomy" id="74312"/>
    <lineage>
        <taxon>Bacteria</taxon>
        <taxon>Pseudomonadati</taxon>
        <taxon>Pseudomonadota</taxon>
        <taxon>Alphaproteobacteria</taxon>
        <taxon>Caulobacterales</taxon>
        <taxon>Caulobacteraceae</taxon>
        <taxon>Brevundimonas</taxon>
    </lineage>
</organism>
<dbReference type="SUPFAM" id="SSF51658">
    <property type="entry name" value="Xylose isomerase-like"/>
    <property type="match status" value="1"/>
</dbReference>
<proteinExistence type="inferred from homology"/>
<name>A0A7W9FE54_9CAUL</name>
<dbReference type="EMBL" id="JACHOR010000002">
    <property type="protein sequence ID" value="MBB5745947.1"/>
    <property type="molecule type" value="Genomic_DNA"/>
</dbReference>
<evidence type="ECO:0000256" key="1">
    <source>
        <dbReference type="HAMAP-Rule" id="MF_00697"/>
    </source>
</evidence>
<reference evidence="2 3" key="1">
    <citation type="submission" date="2020-08" db="EMBL/GenBank/DDBJ databases">
        <title>Genomic Encyclopedia of Type Strains, Phase IV (KMG-IV): sequencing the most valuable type-strain genomes for metagenomic binning, comparative biology and taxonomic classification.</title>
        <authorList>
            <person name="Goeker M."/>
        </authorList>
    </citation>
    <scope>NUCLEOTIDE SEQUENCE [LARGE SCALE GENOMIC DNA]</scope>
    <source>
        <strain evidence="2 3">DSM 4737</strain>
    </source>
</reference>
<dbReference type="HAMAP" id="MF_00697">
    <property type="entry name" value="UPF0276"/>
    <property type="match status" value="1"/>
</dbReference>
<evidence type="ECO:0000313" key="3">
    <source>
        <dbReference type="Proteomes" id="UP000545037"/>
    </source>
</evidence>
<sequence>MTHGSTAGPGLRGPTAGLGLKAQHYEQALACPAVGLWFEVHPENYMVDGGPRLAWLEAIRAEKPLSLHGIGLSLAGDALPDPEHLARFKALADRYEPFAISEHLAWSRRGQVYHPDLLPFPRTRRMLSRVCDNVSRAQDVLGRPLLIENPSLYLALNGHEMSEPEFLSEIVLATGCGLLLDINNVYVSANNLGESATAYLDALPAHAIGEIHLAGHDPDPELGPGLLIDSHAAPVSDTVWSLYQRTIRRIGPRPTLIERDDAIPAFEILMGERNRADAILSAGDEALRA</sequence>
<accession>A0A7W9FE54</accession>
<dbReference type="Gene3D" id="3.20.20.150">
    <property type="entry name" value="Divalent-metal-dependent TIM barrel enzymes"/>
    <property type="match status" value="1"/>
</dbReference>
<dbReference type="InterPro" id="IPR036237">
    <property type="entry name" value="Xyl_isomerase-like_sf"/>
</dbReference>
<dbReference type="Proteomes" id="UP000545037">
    <property type="component" value="Unassembled WGS sequence"/>
</dbReference>
<comment type="similarity">
    <text evidence="1">Belongs to the UPF0276 family.</text>
</comment>
<dbReference type="AlphaFoldDB" id="A0A7W9FE54"/>
<protein>
    <recommendedName>
        <fullName evidence="1">UPF0276 protein GGR13_001531</fullName>
    </recommendedName>
</protein>
<dbReference type="NCBIfam" id="NF003818">
    <property type="entry name" value="PRK05409.1"/>
    <property type="match status" value="1"/>
</dbReference>